<gene>
    <name evidence="2" type="ORF">O3P69_018914</name>
</gene>
<sequence>MCRSRATFPLKTFTRGAWSMATAGLHLAASLAREITDCILSLTFGGGRSGHPKEAGCEARNMKGRGNAP</sequence>
<proteinExistence type="predicted"/>
<accession>A0AAW0SGC5</accession>
<organism evidence="2 3">
    <name type="scientific">Scylla paramamosain</name>
    <name type="common">Mud crab</name>
    <dbReference type="NCBI Taxonomy" id="85552"/>
    <lineage>
        <taxon>Eukaryota</taxon>
        <taxon>Metazoa</taxon>
        <taxon>Ecdysozoa</taxon>
        <taxon>Arthropoda</taxon>
        <taxon>Crustacea</taxon>
        <taxon>Multicrustacea</taxon>
        <taxon>Malacostraca</taxon>
        <taxon>Eumalacostraca</taxon>
        <taxon>Eucarida</taxon>
        <taxon>Decapoda</taxon>
        <taxon>Pleocyemata</taxon>
        <taxon>Brachyura</taxon>
        <taxon>Eubrachyura</taxon>
        <taxon>Portunoidea</taxon>
        <taxon>Portunidae</taxon>
        <taxon>Portuninae</taxon>
        <taxon>Scylla</taxon>
    </lineage>
</organism>
<evidence type="ECO:0000313" key="2">
    <source>
        <dbReference type="EMBL" id="KAK8374178.1"/>
    </source>
</evidence>
<name>A0AAW0SGC5_SCYPA</name>
<dbReference type="AlphaFoldDB" id="A0AAW0SGC5"/>
<comment type="caution">
    <text evidence="2">The sequence shown here is derived from an EMBL/GenBank/DDBJ whole genome shotgun (WGS) entry which is preliminary data.</text>
</comment>
<evidence type="ECO:0000313" key="3">
    <source>
        <dbReference type="Proteomes" id="UP001487740"/>
    </source>
</evidence>
<dbReference type="Proteomes" id="UP001487740">
    <property type="component" value="Unassembled WGS sequence"/>
</dbReference>
<evidence type="ECO:0008006" key="4">
    <source>
        <dbReference type="Google" id="ProtNLM"/>
    </source>
</evidence>
<protein>
    <recommendedName>
        <fullName evidence="4">Secreted protein</fullName>
    </recommendedName>
</protein>
<feature type="compositionally biased region" description="Basic and acidic residues" evidence="1">
    <location>
        <begin position="51"/>
        <end position="61"/>
    </location>
</feature>
<reference evidence="2 3" key="1">
    <citation type="submission" date="2023-03" db="EMBL/GenBank/DDBJ databases">
        <title>High-quality genome of Scylla paramamosain provides insights in environmental adaptation.</title>
        <authorList>
            <person name="Zhang L."/>
        </authorList>
    </citation>
    <scope>NUCLEOTIDE SEQUENCE [LARGE SCALE GENOMIC DNA]</scope>
    <source>
        <strain evidence="2">LZ_2023a</strain>
        <tissue evidence="2">Muscle</tissue>
    </source>
</reference>
<keyword evidence="3" id="KW-1185">Reference proteome</keyword>
<evidence type="ECO:0000256" key="1">
    <source>
        <dbReference type="SAM" id="MobiDB-lite"/>
    </source>
</evidence>
<feature type="region of interest" description="Disordered" evidence="1">
    <location>
        <begin position="46"/>
        <end position="69"/>
    </location>
</feature>
<dbReference type="EMBL" id="JARAKH010000537">
    <property type="protein sequence ID" value="KAK8374178.1"/>
    <property type="molecule type" value="Genomic_DNA"/>
</dbReference>